<name>A0A3A4QZZ1_9BACT</name>
<dbReference type="AlphaFoldDB" id="A0A3A4QZZ1"/>
<keyword evidence="3" id="KW-0575">Peroxidase</keyword>
<evidence type="ECO:0000256" key="5">
    <source>
        <dbReference type="ARBA" id="ARBA00023002"/>
    </source>
</evidence>
<dbReference type="SUPFAM" id="SSF52833">
    <property type="entry name" value="Thioredoxin-like"/>
    <property type="match status" value="1"/>
</dbReference>
<evidence type="ECO:0000256" key="7">
    <source>
        <dbReference type="ARBA" id="ARBA00023284"/>
    </source>
</evidence>
<keyword evidence="7" id="KW-0676">Redox-active center</keyword>
<dbReference type="InterPro" id="IPR036249">
    <property type="entry name" value="Thioredoxin-like_sf"/>
</dbReference>
<accession>A0A3A4QZZ1</accession>
<evidence type="ECO:0000256" key="8">
    <source>
        <dbReference type="ARBA" id="ARBA00032824"/>
    </source>
</evidence>
<dbReference type="CDD" id="cd02970">
    <property type="entry name" value="PRX_like2"/>
    <property type="match status" value="1"/>
</dbReference>
<evidence type="ECO:0000313" key="15">
    <source>
        <dbReference type="Proteomes" id="UP000266426"/>
    </source>
</evidence>
<evidence type="ECO:0000256" key="10">
    <source>
        <dbReference type="ARBA" id="ARBA00042639"/>
    </source>
</evidence>
<evidence type="ECO:0000256" key="12">
    <source>
        <dbReference type="SAM" id="SignalP"/>
    </source>
</evidence>
<dbReference type="InterPro" id="IPR050924">
    <property type="entry name" value="Peroxiredoxin_BCP/PrxQ"/>
</dbReference>
<keyword evidence="12" id="KW-0732">Signal</keyword>
<evidence type="ECO:0000256" key="11">
    <source>
        <dbReference type="ARBA" id="ARBA00049091"/>
    </source>
</evidence>
<feature type="chain" id="PRO_5017198408" description="thioredoxin-dependent peroxiredoxin" evidence="12">
    <location>
        <begin position="24"/>
        <end position="246"/>
    </location>
</feature>
<dbReference type="InterPro" id="IPR013766">
    <property type="entry name" value="Thioredoxin_domain"/>
</dbReference>
<keyword evidence="5" id="KW-0560">Oxidoreductase</keyword>
<comment type="function">
    <text evidence="1">Thiol-specific peroxidase that catalyzes the reduction of hydrogen peroxide and organic hydroperoxides to water and alcohols, respectively. Plays a role in cell protection against oxidative stress by detoxifying peroxides and as sensor of hydrogen peroxide-mediated signaling events.</text>
</comment>
<evidence type="ECO:0000256" key="9">
    <source>
        <dbReference type="ARBA" id="ARBA00038489"/>
    </source>
</evidence>
<comment type="caution">
    <text evidence="14">The sequence shown here is derived from an EMBL/GenBank/DDBJ whole genome shotgun (WGS) entry which is preliminary data.</text>
</comment>
<proteinExistence type="inferred from homology"/>
<keyword evidence="6" id="KW-1015">Disulfide bond</keyword>
<evidence type="ECO:0000256" key="2">
    <source>
        <dbReference type="ARBA" id="ARBA00013017"/>
    </source>
</evidence>
<keyword evidence="4" id="KW-0049">Antioxidant</keyword>
<dbReference type="PANTHER" id="PTHR42801:SF7">
    <property type="entry name" value="SLL1159 PROTEIN"/>
    <property type="match status" value="1"/>
</dbReference>
<dbReference type="GO" id="GO:0005737">
    <property type="term" value="C:cytoplasm"/>
    <property type="evidence" value="ECO:0007669"/>
    <property type="project" value="TreeGrafter"/>
</dbReference>
<dbReference type="EMBL" id="QZJZ01000050">
    <property type="protein sequence ID" value="RJP59384.1"/>
    <property type="molecule type" value="Genomic_DNA"/>
</dbReference>
<feature type="signal peptide" evidence="12">
    <location>
        <begin position="1"/>
        <end position="23"/>
    </location>
</feature>
<gene>
    <name evidence="14" type="ORF">C4541_06225</name>
</gene>
<evidence type="ECO:0000256" key="3">
    <source>
        <dbReference type="ARBA" id="ARBA00022559"/>
    </source>
</evidence>
<dbReference type="GO" id="GO:0045454">
    <property type="term" value="P:cell redox homeostasis"/>
    <property type="evidence" value="ECO:0007669"/>
    <property type="project" value="TreeGrafter"/>
</dbReference>
<evidence type="ECO:0000256" key="6">
    <source>
        <dbReference type="ARBA" id="ARBA00023157"/>
    </source>
</evidence>
<feature type="domain" description="Thioredoxin" evidence="13">
    <location>
        <begin position="73"/>
        <end position="243"/>
    </location>
</feature>
<evidence type="ECO:0000259" key="13">
    <source>
        <dbReference type="PROSITE" id="PS51352"/>
    </source>
</evidence>
<dbReference type="GO" id="GO:0008379">
    <property type="term" value="F:thioredoxin peroxidase activity"/>
    <property type="evidence" value="ECO:0007669"/>
    <property type="project" value="TreeGrafter"/>
</dbReference>
<dbReference type="Proteomes" id="UP000266426">
    <property type="component" value="Unassembled WGS sequence"/>
</dbReference>
<sequence>MKIVIVSTSLILSFFLGIGICTAQDTYAPVVSFSDQIEHQKMQSEKSIPKDIREIMDEATQELMFSSLTQKSLQIYDTIPDFELQSITGKTVSTELLRQKGYLVIVFYRGGWCPYCNIHLQALNTAYPRIKDLNASMIAISPQISVNPTEHGALQYEVLIDRDNKIAKKFCIVFQLNDDVIKIYKDLGIDLREYNGNNDNELPVPATYIVAPDGVIEYAYINPDYRERPDPEKIIEFLESVKDTVN</sequence>
<evidence type="ECO:0000313" key="14">
    <source>
        <dbReference type="EMBL" id="RJP59384.1"/>
    </source>
</evidence>
<evidence type="ECO:0000256" key="1">
    <source>
        <dbReference type="ARBA" id="ARBA00003330"/>
    </source>
</evidence>
<dbReference type="Gene3D" id="3.40.30.10">
    <property type="entry name" value="Glutaredoxin"/>
    <property type="match status" value="1"/>
</dbReference>
<dbReference type="PANTHER" id="PTHR42801">
    <property type="entry name" value="THIOREDOXIN-DEPENDENT PEROXIDE REDUCTASE"/>
    <property type="match status" value="1"/>
</dbReference>
<dbReference type="InterPro" id="IPR000866">
    <property type="entry name" value="AhpC/TSA"/>
</dbReference>
<dbReference type="EC" id="1.11.1.24" evidence="2"/>
<reference evidence="14 15" key="1">
    <citation type="journal article" date="2017" name="ISME J.">
        <title>Energy and carbon metabolisms in a deep terrestrial subsurface fluid microbial community.</title>
        <authorList>
            <person name="Momper L."/>
            <person name="Jungbluth S.P."/>
            <person name="Lee M.D."/>
            <person name="Amend J.P."/>
        </authorList>
    </citation>
    <scope>NUCLEOTIDE SEQUENCE [LARGE SCALE GENOMIC DNA]</scope>
    <source>
        <strain evidence="14">SURF_26</strain>
    </source>
</reference>
<comment type="catalytic activity">
    <reaction evidence="11">
        <text>a hydroperoxide + [thioredoxin]-dithiol = an alcohol + [thioredoxin]-disulfide + H2O</text>
        <dbReference type="Rhea" id="RHEA:62620"/>
        <dbReference type="Rhea" id="RHEA-COMP:10698"/>
        <dbReference type="Rhea" id="RHEA-COMP:10700"/>
        <dbReference type="ChEBI" id="CHEBI:15377"/>
        <dbReference type="ChEBI" id="CHEBI:29950"/>
        <dbReference type="ChEBI" id="CHEBI:30879"/>
        <dbReference type="ChEBI" id="CHEBI:35924"/>
        <dbReference type="ChEBI" id="CHEBI:50058"/>
        <dbReference type="EC" id="1.11.1.24"/>
    </reaction>
</comment>
<evidence type="ECO:0000256" key="4">
    <source>
        <dbReference type="ARBA" id="ARBA00022862"/>
    </source>
</evidence>
<comment type="similarity">
    <text evidence="9">Belongs to the peroxiredoxin family. BCP/PrxQ subfamily.</text>
</comment>
<dbReference type="Pfam" id="PF00578">
    <property type="entry name" value="AhpC-TSA"/>
    <property type="match status" value="1"/>
</dbReference>
<protein>
    <recommendedName>
        <fullName evidence="2">thioredoxin-dependent peroxiredoxin</fullName>
        <ecNumber evidence="2">1.11.1.24</ecNumber>
    </recommendedName>
    <alternativeName>
        <fullName evidence="8">Thioredoxin peroxidase</fullName>
    </alternativeName>
    <alternativeName>
        <fullName evidence="10">Thioredoxin-dependent peroxiredoxin Bcp</fullName>
    </alternativeName>
</protein>
<dbReference type="GO" id="GO:0034599">
    <property type="term" value="P:cellular response to oxidative stress"/>
    <property type="evidence" value="ECO:0007669"/>
    <property type="project" value="TreeGrafter"/>
</dbReference>
<dbReference type="PROSITE" id="PS51352">
    <property type="entry name" value="THIOREDOXIN_2"/>
    <property type="match status" value="1"/>
</dbReference>
<organism evidence="14 15">
    <name type="scientific">Candidatus Auribacter fodinae</name>
    <dbReference type="NCBI Taxonomy" id="2093366"/>
    <lineage>
        <taxon>Bacteria</taxon>
        <taxon>Pseudomonadati</taxon>
        <taxon>Candidatus Auribacterota</taxon>
        <taxon>Candidatus Auribacteria</taxon>
        <taxon>Candidatus Auribacterales</taxon>
        <taxon>Candidatus Auribacteraceae</taxon>
        <taxon>Candidatus Auribacter</taxon>
    </lineage>
</organism>